<accession>D7FWB4</accession>
<dbReference type="InterPro" id="IPR015947">
    <property type="entry name" value="PUA-like_sf"/>
</dbReference>
<dbReference type="AlphaFoldDB" id="D7FWB4"/>
<dbReference type="STRING" id="2880.D7FWB4"/>
<protein>
    <submittedName>
        <fullName evidence="2">ATP-dependent proteinase, possible LON protease</fullName>
    </submittedName>
</protein>
<dbReference type="PANTHER" id="PTHR46732">
    <property type="entry name" value="ATP-DEPENDENT PROTEASE LA (LON) DOMAIN PROTEIN"/>
    <property type="match status" value="1"/>
</dbReference>
<proteinExistence type="predicted"/>
<reference evidence="2 3" key="1">
    <citation type="journal article" date="2010" name="Nature">
        <title>The Ectocarpus genome and the independent evolution of multicellularity in brown algae.</title>
        <authorList>
            <person name="Cock J.M."/>
            <person name="Sterck L."/>
            <person name="Rouze P."/>
            <person name="Scornet D."/>
            <person name="Allen A.E."/>
            <person name="Amoutzias G."/>
            <person name="Anthouard V."/>
            <person name="Artiguenave F."/>
            <person name="Aury J.M."/>
            <person name="Badger J.H."/>
            <person name="Beszteri B."/>
            <person name="Billiau K."/>
            <person name="Bonnet E."/>
            <person name="Bothwell J.H."/>
            <person name="Bowler C."/>
            <person name="Boyen C."/>
            <person name="Brownlee C."/>
            <person name="Carrano C.J."/>
            <person name="Charrier B."/>
            <person name="Cho G.Y."/>
            <person name="Coelho S.M."/>
            <person name="Collen J."/>
            <person name="Corre E."/>
            <person name="Da Silva C."/>
            <person name="Delage L."/>
            <person name="Delaroque N."/>
            <person name="Dittami S.M."/>
            <person name="Doulbeau S."/>
            <person name="Elias M."/>
            <person name="Farnham G."/>
            <person name="Gachon C.M."/>
            <person name="Gschloessl B."/>
            <person name="Heesch S."/>
            <person name="Jabbari K."/>
            <person name="Jubin C."/>
            <person name="Kawai H."/>
            <person name="Kimura K."/>
            <person name="Kloareg B."/>
            <person name="Kupper F.C."/>
            <person name="Lang D."/>
            <person name="Le Bail A."/>
            <person name="Leblanc C."/>
            <person name="Lerouge P."/>
            <person name="Lohr M."/>
            <person name="Lopez P.J."/>
            <person name="Martens C."/>
            <person name="Maumus F."/>
            <person name="Michel G."/>
            <person name="Miranda-Saavedra D."/>
            <person name="Morales J."/>
            <person name="Moreau H."/>
            <person name="Motomura T."/>
            <person name="Nagasato C."/>
            <person name="Napoli C.A."/>
            <person name="Nelson D.R."/>
            <person name="Nyvall-Collen P."/>
            <person name="Peters A.F."/>
            <person name="Pommier C."/>
            <person name="Potin P."/>
            <person name="Poulain J."/>
            <person name="Quesneville H."/>
            <person name="Read B."/>
            <person name="Rensing S.A."/>
            <person name="Ritter A."/>
            <person name="Rousvoal S."/>
            <person name="Samanta M."/>
            <person name="Samson G."/>
            <person name="Schroeder D.C."/>
            <person name="Segurens B."/>
            <person name="Strittmatter M."/>
            <person name="Tonon T."/>
            <person name="Tregear J.W."/>
            <person name="Valentin K."/>
            <person name="von Dassow P."/>
            <person name="Yamagishi T."/>
            <person name="Van de Peer Y."/>
            <person name="Wincker P."/>
        </authorList>
    </citation>
    <scope>NUCLEOTIDE SEQUENCE [LARGE SCALE GENOMIC DNA]</scope>
    <source>
        <strain evidence="3">Ec32 / CCAP1310/4</strain>
    </source>
</reference>
<dbReference type="Gene3D" id="2.30.130.40">
    <property type="entry name" value="LON domain-like"/>
    <property type="match status" value="1"/>
</dbReference>
<dbReference type="PANTHER" id="PTHR46732:SF8">
    <property type="entry name" value="ATP-DEPENDENT PROTEASE LA (LON) DOMAIN PROTEIN"/>
    <property type="match status" value="1"/>
</dbReference>
<dbReference type="InterPro" id="IPR003111">
    <property type="entry name" value="Lon_prtase_N"/>
</dbReference>
<dbReference type="InterPro" id="IPR046336">
    <property type="entry name" value="Lon_prtase_N_sf"/>
</dbReference>
<dbReference type="SUPFAM" id="SSF88697">
    <property type="entry name" value="PUA domain-like"/>
    <property type="match status" value="1"/>
</dbReference>
<sequence>MPGSTKTELPVFMLDMSACPGGVVPLHIFEMRYRQMFNDIGTTDNRFGMLVTDAKTGRPCKYGAVMECAQRKLLPDGRQYVLNQAVERFRVLKVLKTNPYTVMEVEVGIPDNKPLEGEPVKWGAEEGTRLEDLELEVYDTVNSVVDLMNKLAPPATPGENRTLSEWFLRYSPKVKRDEGLDGESAGDDLAKQAKEDERRMKFSYAVAEMIAMESRTKQLLLQSRSTAYRLMAVREILVKAQKELAAKSSLKDTLG</sequence>
<dbReference type="OrthoDB" id="264917at2759"/>
<dbReference type="eggNOG" id="KOG4159">
    <property type="taxonomic scope" value="Eukaryota"/>
</dbReference>
<name>D7FWB4_ECTSI</name>
<dbReference type="EMBL" id="FN648488">
    <property type="protein sequence ID" value="CBJ32002.1"/>
    <property type="molecule type" value="Genomic_DNA"/>
</dbReference>
<dbReference type="PROSITE" id="PS51787">
    <property type="entry name" value="LON_N"/>
    <property type="match status" value="1"/>
</dbReference>
<evidence type="ECO:0000313" key="3">
    <source>
        <dbReference type="Proteomes" id="UP000002630"/>
    </source>
</evidence>
<gene>
    <name evidence="2" type="ORF">Esi_0300_0009</name>
</gene>
<dbReference type="Pfam" id="PF02190">
    <property type="entry name" value="LON_substr_bdg"/>
    <property type="match status" value="1"/>
</dbReference>
<dbReference type="EMBL" id="FN649730">
    <property type="protein sequence ID" value="CBJ32002.1"/>
    <property type="molecule type" value="Genomic_DNA"/>
</dbReference>
<keyword evidence="3" id="KW-1185">Reference proteome</keyword>
<dbReference type="Proteomes" id="UP000002630">
    <property type="component" value="Linkage Group LG05"/>
</dbReference>
<keyword evidence="2" id="KW-0645">Protease</keyword>
<organism evidence="2 3">
    <name type="scientific">Ectocarpus siliculosus</name>
    <name type="common">Brown alga</name>
    <name type="synonym">Conferva siliculosa</name>
    <dbReference type="NCBI Taxonomy" id="2880"/>
    <lineage>
        <taxon>Eukaryota</taxon>
        <taxon>Sar</taxon>
        <taxon>Stramenopiles</taxon>
        <taxon>Ochrophyta</taxon>
        <taxon>PX clade</taxon>
        <taxon>Phaeophyceae</taxon>
        <taxon>Ectocarpales</taxon>
        <taxon>Ectocarpaceae</taxon>
        <taxon>Ectocarpus</taxon>
    </lineage>
</organism>
<dbReference type="InParanoid" id="D7FWB4"/>
<keyword evidence="2" id="KW-0378">Hydrolase</keyword>
<dbReference type="SMART" id="SM00464">
    <property type="entry name" value="LON"/>
    <property type="match status" value="1"/>
</dbReference>
<evidence type="ECO:0000259" key="1">
    <source>
        <dbReference type="PROSITE" id="PS51787"/>
    </source>
</evidence>
<feature type="domain" description="Lon N-terminal" evidence="1">
    <location>
        <begin position="1"/>
        <end position="241"/>
    </location>
</feature>
<dbReference type="GO" id="GO:0008233">
    <property type="term" value="F:peptidase activity"/>
    <property type="evidence" value="ECO:0007669"/>
    <property type="project" value="UniProtKB-KW"/>
</dbReference>
<dbReference type="OMA" id="MPHLPPC"/>
<evidence type="ECO:0000313" key="2">
    <source>
        <dbReference type="EMBL" id="CBJ32002.1"/>
    </source>
</evidence>
<dbReference type="GO" id="GO:0006508">
    <property type="term" value="P:proteolysis"/>
    <property type="evidence" value="ECO:0007669"/>
    <property type="project" value="UniProtKB-KW"/>
</dbReference>